<dbReference type="Gene3D" id="3.40.50.620">
    <property type="entry name" value="HUPs"/>
    <property type="match status" value="1"/>
</dbReference>
<organism evidence="3 4">
    <name type="scientific">Desulfoglaeba alkanexedens ALDC</name>
    <dbReference type="NCBI Taxonomy" id="980445"/>
    <lineage>
        <taxon>Bacteria</taxon>
        <taxon>Pseudomonadati</taxon>
        <taxon>Thermodesulfobacteriota</taxon>
        <taxon>Syntrophobacteria</taxon>
        <taxon>Syntrophobacterales</taxon>
        <taxon>Syntrophobacteraceae</taxon>
        <taxon>Desulfoglaeba</taxon>
    </lineage>
</organism>
<dbReference type="Proteomes" id="UP000298602">
    <property type="component" value="Chromosome"/>
</dbReference>
<protein>
    <submittedName>
        <fullName evidence="3">Universal stress protein</fullName>
    </submittedName>
</protein>
<dbReference type="InterPro" id="IPR006016">
    <property type="entry name" value="UspA"/>
</dbReference>
<dbReference type="KEGG" id="dax:FDQ92_00150"/>
<dbReference type="PANTHER" id="PTHR46268:SF22">
    <property type="entry name" value="SENSOR PROTEIN KDPD-RELATED"/>
    <property type="match status" value="1"/>
</dbReference>
<comment type="similarity">
    <text evidence="1">Belongs to the universal stress protein A family.</text>
</comment>
<accession>A0A4P8L205</accession>
<evidence type="ECO:0000256" key="1">
    <source>
        <dbReference type="ARBA" id="ARBA00008791"/>
    </source>
</evidence>
<evidence type="ECO:0000313" key="3">
    <source>
        <dbReference type="EMBL" id="QCQ20752.1"/>
    </source>
</evidence>
<dbReference type="RefSeq" id="WP_137422722.1">
    <property type="nucleotide sequence ID" value="NZ_CP040098.1"/>
</dbReference>
<dbReference type="PRINTS" id="PR01438">
    <property type="entry name" value="UNVRSLSTRESS"/>
</dbReference>
<reference evidence="3 4" key="2">
    <citation type="submission" date="2019-05" db="EMBL/GenBank/DDBJ databases">
        <authorList>
            <person name="Suflita J.M."/>
            <person name="Marks C.R."/>
        </authorList>
    </citation>
    <scope>NUCLEOTIDE SEQUENCE [LARGE SCALE GENOMIC DNA]</scope>
    <source>
        <strain evidence="3 4">ALDC</strain>
    </source>
</reference>
<dbReference type="InterPro" id="IPR014729">
    <property type="entry name" value="Rossmann-like_a/b/a_fold"/>
</dbReference>
<dbReference type="InterPro" id="IPR006015">
    <property type="entry name" value="Universal_stress_UspA"/>
</dbReference>
<gene>
    <name evidence="3" type="ORF">FDQ92_00150</name>
</gene>
<dbReference type="EMBL" id="CP040098">
    <property type="protein sequence ID" value="QCQ20752.1"/>
    <property type="molecule type" value="Genomic_DNA"/>
</dbReference>
<dbReference type="SUPFAM" id="SSF52402">
    <property type="entry name" value="Adenine nucleotide alpha hydrolases-like"/>
    <property type="match status" value="1"/>
</dbReference>
<dbReference type="Pfam" id="PF00582">
    <property type="entry name" value="Usp"/>
    <property type="match status" value="1"/>
</dbReference>
<evidence type="ECO:0000259" key="2">
    <source>
        <dbReference type="Pfam" id="PF00582"/>
    </source>
</evidence>
<evidence type="ECO:0000313" key="4">
    <source>
        <dbReference type="Proteomes" id="UP000298602"/>
    </source>
</evidence>
<dbReference type="CDD" id="cd00293">
    <property type="entry name" value="USP-like"/>
    <property type="match status" value="1"/>
</dbReference>
<name>A0A4P8L205_9BACT</name>
<feature type="domain" description="UspA" evidence="2">
    <location>
        <begin position="8"/>
        <end position="149"/>
    </location>
</feature>
<keyword evidence="4" id="KW-1185">Reference proteome</keyword>
<sequence>MADSPMTQIAFCTDFSENADDAFVLAKDLAWHYGSTLHIVHVMVTFSLAPVPEVYVPLDYDAKFVERATEAAKDAIQTRYVSRLKEKQPYEIHLLSGYAATEIVGFAEKQTIDLIVMGSRGQTGLAHVFFGSTADRVVRKAPCSVLTVRIPGKAEKP</sequence>
<reference evidence="3 4" key="1">
    <citation type="submission" date="2019-05" db="EMBL/GenBank/DDBJ databases">
        <title>The Complete Genome Sequence of the n-alkane-degrading Desulfoglaeba alkanexedens ALDC reveals multiple alkylsuccinate synthase gene clusters.</title>
        <authorList>
            <person name="Callaghan A.V."/>
            <person name="Davidova I.A."/>
            <person name="Duncan K.E."/>
            <person name="Morris B."/>
            <person name="McInerney M.J."/>
        </authorList>
    </citation>
    <scope>NUCLEOTIDE SEQUENCE [LARGE SCALE GENOMIC DNA]</scope>
    <source>
        <strain evidence="3 4">ALDC</strain>
    </source>
</reference>
<proteinExistence type="inferred from homology"/>
<dbReference type="PANTHER" id="PTHR46268">
    <property type="entry name" value="STRESS RESPONSE PROTEIN NHAX"/>
    <property type="match status" value="1"/>
</dbReference>
<dbReference type="OrthoDB" id="9788959at2"/>
<dbReference type="AlphaFoldDB" id="A0A4P8L205"/>